<protein>
    <recommendedName>
        <fullName evidence="4">Transmembrane protein</fullName>
    </recommendedName>
</protein>
<evidence type="ECO:0000313" key="3">
    <source>
        <dbReference type="Proteomes" id="UP001331561"/>
    </source>
</evidence>
<feature type="transmembrane region" description="Helical" evidence="1">
    <location>
        <begin position="12"/>
        <end position="35"/>
    </location>
</feature>
<dbReference type="EMBL" id="JAYXHS010000004">
    <property type="protein sequence ID" value="MEC5387849.1"/>
    <property type="molecule type" value="Genomic_DNA"/>
</dbReference>
<accession>A0ABU6K7I4</accession>
<evidence type="ECO:0000256" key="1">
    <source>
        <dbReference type="SAM" id="Phobius"/>
    </source>
</evidence>
<reference evidence="2 3" key="1">
    <citation type="submission" date="2024-01" db="EMBL/GenBank/DDBJ databases">
        <title>Uliginosibacterium soil sp. nov.</title>
        <authorList>
            <person name="Lv Y."/>
        </authorList>
    </citation>
    <scope>NUCLEOTIDE SEQUENCE [LARGE SCALE GENOMIC DNA]</scope>
    <source>
        <strain evidence="2 3">H3</strain>
    </source>
</reference>
<name>A0ABU6K7I4_9RHOO</name>
<gene>
    <name evidence="2" type="ORF">VVD49_19105</name>
</gene>
<evidence type="ECO:0000313" key="2">
    <source>
        <dbReference type="EMBL" id="MEC5387849.1"/>
    </source>
</evidence>
<keyword evidence="1" id="KW-0472">Membrane</keyword>
<comment type="caution">
    <text evidence="2">The sequence shown here is derived from an EMBL/GenBank/DDBJ whole genome shotgun (WGS) entry which is preliminary data.</text>
</comment>
<keyword evidence="1" id="KW-1133">Transmembrane helix</keyword>
<organism evidence="2 3">
    <name type="scientific">Uliginosibacterium silvisoli</name>
    <dbReference type="NCBI Taxonomy" id="3114758"/>
    <lineage>
        <taxon>Bacteria</taxon>
        <taxon>Pseudomonadati</taxon>
        <taxon>Pseudomonadota</taxon>
        <taxon>Betaproteobacteria</taxon>
        <taxon>Rhodocyclales</taxon>
        <taxon>Zoogloeaceae</taxon>
        <taxon>Uliginosibacterium</taxon>
    </lineage>
</organism>
<dbReference type="RefSeq" id="WP_327600823.1">
    <property type="nucleotide sequence ID" value="NZ_JAYXHS010000004.1"/>
</dbReference>
<feature type="transmembrane region" description="Helical" evidence="1">
    <location>
        <begin position="56"/>
        <end position="77"/>
    </location>
</feature>
<dbReference type="Proteomes" id="UP001331561">
    <property type="component" value="Unassembled WGS sequence"/>
</dbReference>
<proteinExistence type="predicted"/>
<sequence length="132" mass="14122">MLMVRSGNGAGLLVGFCTLVAAFCGVVVSVFRIPVLGKARPDDSFGLLTDRQGNAIGAFLVFLLGALLIFLPLRGLFKGSMPALGAGPDLVFAQAPLEYLFSFAVWFCSGTGVLWLSWRVGRARKTRATPRK</sequence>
<keyword evidence="1" id="KW-0812">Transmembrane</keyword>
<evidence type="ECO:0008006" key="4">
    <source>
        <dbReference type="Google" id="ProtNLM"/>
    </source>
</evidence>
<feature type="transmembrane region" description="Helical" evidence="1">
    <location>
        <begin position="97"/>
        <end position="118"/>
    </location>
</feature>
<keyword evidence="3" id="KW-1185">Reference proteome</keyword>